<dbReference type="EMBL" id="LT559118">
    <property type="protein sequence ID" value="SBO95661.1"/>
    <property type="molecule type" value="Genomic_DNA"/>
</dbReference>
<name>A0A1M4E9S8_9ACTN</name>
<dbReference type="Gene3D" id="3.90.1150.10">
    <property type="entry name" value="Aspartate Aminotransferase, domain 1"/>
    <property type="match status" value="1"/>
</dbReference>
<evidence type="ECO:0000259" key="1">
    <source>
        <dbReference type="Pfam" id="PF00266"/>
    </source>
</evidence>
<proteinExistence type="predicted"/>
<dbReference type="Gene3D" id="3.40.640.10">
    <property type="entry name" value="Type I PLP-dependent aspartate aminotransferase-like (Major domain)"/>
    <property type="match status" value="1"/>
</dbReference>
<protein>
    <submittedName>
        <fullName evidence="2">Cysteine desulfurase</fullName>
        <ecNumber evidence="2">2.8.1.7</ecNumber>
    </submittedName>
</protein>
<keyword evidence="2" id="KW-0808">Transferase</keyword>
<organism evidence="2">
    <name type="scientific">Nonomuraea gerenzanensis</name>
    <dbReference type="NCBI Taxonomy" id="93944"/>
    <lineage>
        <taxon>Bacteria</taxon>
        <taxon>Bacillati</taxon>
        <taxon>Actinomycetota</taxon>
        <taxon>Actinomycetes</taxon>
        <taxon>Streptosporangiales</taxon>
        <taxon>Streptosporangiaceae</taxon>
        <taxon>Nonomuraea</taxon>
    </lineage>
</organism>
<dbReference type="Pfam" id="PF00266">
    <property type="entry name" value="Aminotran_5"/>
    <property type="match status" value="1"/>
</dbReference>
<dbReference type="SUPFAM" id="SSF53383">
    <property type="entry name" value="PLP-dependent transferases"/>
    <property type="match status" value="1"/>
</dbReference>
<dbReference type="PANTHER" id="PTHR43586">
    <property type="entry name" value="CYSTEINE DESULFURASE"/>
    <property type="match status" value="1"/>
</dbReference>
<feature type="domain" description="Aminotransferase class V" evidence="1">
    <location>
        <begin position="51"/>
        <end position="358"/>
    </location>
</feature>
<dbReference type="InterPro" id="IPR015422">
    <property type="entry name" value="PyrdxlP-dep_Trfase_small"/>
</dbReference>
<dbReference type="AlphaFoldDB" id="A0A1M4E9S8"/>
<sequence length="376" mass="40732">MTPEAFRALFPGQRRLRHLASCSLGARSTAVDEAMARMSADMAEHGAPWELFEQQVHEARVRFAALVGARPDQVAVMPNASVGAYQAASTMDWRDRPRLITTDREFPSVAHVWLAQRPNGAEVVYARDADDYATLIDERTRLVSAPLVGYQDAVRLPVAELARTAHDAGAELFVDAYQAVGVQPVDVAELGCDYLVAGTSKYLLGLPGLAFLYARHPDRTDRDPQLTGWFGRVNPFAFDPRTLDFPAAATRFQTGTPAFPVAYAANAGLRLIGALDLARVRAHIGGLTALAEASLIEQGERVRHVPPERRGAHVGLLTGSPAGLTRRLAERGLVVSPRGDVVRISFHYYSDAEDVAALCAALHELGVASALHQRTA</sequence>
<dbReference type="GO" id="GO:0031071">
    <property type="term" value="F:cysteine desulfurase activity"/>
    <property type="evidence" value="ECO:0007669"/>
    <property type="project" value="UniProtKB-EC"/>
</dbReference>
<reference evidence="2" key="1">
    <citation type="submission" date="2016-04" db="EMBL/GenBank/DDBJ databases">
        <authorList>
            <person name="Evans L.H."/>
            <person name="Alamgir A."/>
            <person name="Owens N."/>
            <person name="Weber N.D."/>
            <person name="Virtaneva K."/>
            <person name="Barbian K."/>
            <person name="Babar A."/>
            <person name="Rosenke K."/>
        </authorList>
    </citation>
    <scope>NUCLEOTIDE SEQUENCE</scope>
    <source>
        <strain evidence="2">Nono1</strain>
    </source>
</reference>
<dbReference type="InterPro" id="IPR015421">
    <property type="entry name" value="PyrdxlP-dep_Trfase_major"/>
</dbReference>
<dbReference type="InterPro" id="IPR015424">
    <property type="entry name" value="PyrdxlP-dep_Trfase"/>
</dbReference>
<dbReference type="PANTHER" id="PTHR43586:SF15">
    <property type="entry name" value="BLR3095 PROTEIN"/>
    <property type="match status" value="1"/>
</dbReference>
<dbReference type="InterPro" id="IPR000192">
    <property type="entry name" value="Aminotrans_V_dom"/>
</dbReference>
<dbReference type="RefSeq" id="WP_225275020.1">
    <property type="nucleotide sequence ID" value="NZ_CP084058.1"/>
</dbReference>
<accession>A0A1M4E9S8</accession>
<gene>
    <name evidence="2" type="ORF">BN4615_P5177</name>
</gene>
<dbReference type="EC" id="2.8.1.7" evidence="2"/>
<evidence type="ECO:0000313" key="2">
    <source>
        <dbReference type="EMBL" id="SBO95661.1"/>
    </source>
</evidence>